<proteinExistence type="predicted"/>
<evidence type="ECO:0000313" key="2">
    <source>
        <dbReference type="Proteomes" id="UP000824120"/>
    </source>
</evidence>
<dbReference type="AlphaFoldDB" id="A0A9J6B170"/>
<protein>
    <submittedName>
        <fullName evidence="1">Uncharacterized protein</fullName>
    </submittedName>
</protein>
<sequence>MGTSASIHLRVNSSQSVTFQPIEKPRRRDDWWNWSHRRCWSWH</sequence>
<reference evidence="1 2" key="1">
    <citation type="submission" date="2020-09" db="EMBL/GenBank/DDBJ databases">
        <title>De no assembly of potato wild relative species, Solanum commersonii.</title>
        <authorList>
            <person name="Cho K."/>
        </authorList>
    </citation>
    <scope>NUCLEOTIDE SEQUENCE [LARGE SCALE GENOMIC DNA]</scope>
    <source>
        <strain evidence="1">LZ3.2</strain>
        <tissue evidence="1">Leaf</tissue>
    </source>
</reference>
<comment type="caution">
    <text evidence="1">The sequence shown here is derived from an EMBL/GenBank/DDBJ whole genome shotgun (WGS) entry which is preliminary data.</text>
</comment>
<organism evidence="1 2">
    <name type="scientific">Solanum commersonii</name>
    <name type="common">Commerson's wild potato</name>
    <name type="synonym">Commerson's nightshade</name>
    <dbReference type="NCBI Taxonomy" id="4109"/>
    <lineage>
        <taxon>Eukaryota</taxon>
        <taxon>Viridiplantae</taxon>
        <taxon>Streptophyta</taxon>
        <taxon>Embryophyta</taxon>
        <taxon>Tracheophyta</taxon>
        <taxon>Spermatophyta</taxon>
        <taxon>Magnoliopsida</taxon>
        <taxon>eudicotyledons</taxon>
        <taxon>Gunneridae</taxon>
        <taxon>Pentapetalae</taxon>
        <taxon>asterids</taxon>
        <taxon>lamiids</taxon>
        <taxon>Solanales</taxon>
        <taxon>Solanaceae</taxon>
        <taxon>Solanoideae</taxon>
        <taxon>Solaneae</taxon>
        <taxon>Solanum</taxon>
    </lineage>
</organism>
<keyword evidence="2" id="KW-1185">Reference proteome</keyword>
<dbReference type="EMBL" id="JACXVP010000001">
    <property type="protein sequence ID" value="KAG5630440.1"/>
    <property type="molecule type" value="Genomic_DNA"/>
</dbReference>
<accession>A0A9J6B170</accession>
<dbReference type="Proteomes" id="UP000824120">
    <property type="component" value="Chromosome 1"/>
</dbReference>
<evidence type="ECO:0000313" key="1">
    <source>
        <dbReference type="EMBL" id="KAG5630440.1"/>
    </source>
</evidence>
<name>A0A9J6B170_SOLCO</name>
<gene>
    <name evidence="1" type="ORF">H5410_002157</name>
</gene>